<gene>
    <name evidence="2" type="ORF">MAUB_57520</name>
</gene>
<evidence type="ECO:0000313" key="3">
    <source>
        <dbReference type="Proteomes" id="UP000465609"/>
    </source>
</evidence>
<keyword evidence="3" id="KW-1185">Reference proteome</keyword>
<feature type="transmembrane region" description="Helical" evidence="1">
    <location>
        <begin position="21"/>
        <end position="43"/>
    </location>
</feature>
<evidence type="ECO:0000256" key="1">
    <source>
        <dbReference type="SAM" id="Phobius"/>
    </source>
</evidence>
<dbReference type="Proteomes" id="UP000465609">
    <property type="component" value="Chromosome"/>
</dbReference>
<feature type="transmembrane region" description="Helical" evidence="1">
    <location>
        <begin position="49"/>
        <end position="69"/>
    </location>
</feature>
<protein>
    <submittedName>
        <fullName evidence="2">Uncharacterized protein</fullName>
    </submittedName>
</protein>
<keyword evidence="1" id="KW-0812">Transmembrane</keyword>
<accession>A0ABN5Z4H0</accession>
<dbReference type="EMBL" id="AP022577">
    <property type="protein sequence ID" value="BBX87879.1"/>
    <property type="molecule type" value="Genomic_DNA"/>
</dbReference>
<organism evidence="2 3">
    <name type="scientific">Mycolicibacterium aubagnense</name>
    <dbReference type="NCBI Taxonomy" id="319707"/>
    <lineage>
        <taxon>Bacteria</taxon>
        <taxon>Bacillati</taxon>
        <taxon>Actinomycetota</taxon>
        <taxon>Actinomycetes</taxon>
        <taxon>Mycobacteriales</taxon>
        <taxon>Mycobacteriaceae</taxon>
        <taxon>Mycolicibacterium</taxon>
    </lineage>
</organism>
<keyword evidence="1" id="KW-0472">Membrane</keyword>
<dbReference type="RefSeq" id="WP_138230318.1">
    <property type="nucleotide sequence ID" value="NZ_AP022577.1"/>
</dbReference>
<reference evidence="2 3" key="1">
    <citation type="journal article" date="2019" name="Emerg. Microbes Infect.">
        <title>Comprehensive subspecies identification of 175 nontuberculous mycobacteria species based on 7547 genomic profiles.</title>
        <authorList>
            <person name="Matsumoto Y."/>
            <person name="Kinjo T."/>
            <person name="Motooka D."/>
            <person name="Nabeya D."/>
            <person name="Jung N."/>
            <person name="Uechi K."/>
            <person name="Horii T."/>
            <person name="Iida T."/>
            <person name="Fujita J."/>
            <person name="Nakamura S."/>
        </authorList>
    </citation>
    <scope>NUCLEOTIDE SEQUENCE [LARGE SCALE GENOMIC DNA]</scope>
    <source>
        <strain evidence="2 3">JCM 15296</strain>
    </source>
</reference>
<evidence type="ECO:0000313" key="2">
    <source>
        <dbReference type="EMBL" id="BBX87879.1"/>
    </source>
</evidence>
<proteinExistence type="predicted"/>
<keyword evidence="1" id="KW-1133">Transmembrane helix</keyword>
<name>A0ABN5Z4H0_9MYCO</name>
<sequence>MRSFRVFNDVTGVRTVWKLGGIRLGAFAQIAMLSTMAISAALVLPAGPVVAAAVFTVSFLTIAIYATVLSRIDETGTLSEITALRLLRRGLRHRVSANFDLPGVSGKSRKDT</sequence>